<dbReference type="EMBL" id="JANPWB010000006">
    <property type="protein sequence ID" value="KAJ1181938.1"/>
    <property type="molecule type" value="Genomic_DNA"/>
</dbReference>
<organism evidence="2 3">
    <name type="scientific">Pleurodeles waltl</name>
    <name type="common">Iberian ribbed newt</name>
    <dbReference type="NCBI Taxonomy" id="8319"/>
    <lineage>
        <taxon>Eukaryota</taxon>
        <taxon>Metazoa</taxon>
        <taxon>Chordata</taxon>
        <taxon>Craniata</taxon>
        <taxon>Vertebrata</taxon>
        <taxon>Euteleostomi</taxon>
        <taxon>Amphibia</taxon>
        <taxon>Batrachia</taxon>
        <taxon>Caudata</taxon>
        <taxon>Salamandroidea</taxon>
        <taxon>Salamandridae</taxon>
        <taxon>Pleurodelinae</taxon>
        <taxon>Pleurodeles</taxon>
    </lineage>
</organism>
<feature type="compositionally biased region" description="Basic and acidic residues" evidence="1">
    <location>
        <begin position="64"/>
        <end position="84"/>
    </location>
</feature>
<protein>
    <submittedName>
        <fullName evidence="2">Uncharacterized protein</fullName>
    </submittedName>
</protein>
<reference evidence="2" key="1">
    <citation type="journal article" date="2022" name="bioRxiv">
        <title>Sequencing and chromosome-scale assembly of the giantPleurodeles waltlgenome.</title>
        <authorList>
            <person name="Brown T."/>
            <person name="Elewa A."/>
            <person name="Iarovenko S."/>
            <person name="Subramanian E."/>
            <person name="Araus A.J."/>
            <person name="Petzold A."/>
            <person name="Susuki M."/>
            <person name="Suzuki K.-i.T."/>
            <person name="Hayashi T."/>
            <person name="Toyoda A."/>
            <person name="Oliveira C."/>
            <person name="Osipova E."/>
            <person name="Leigh N.D."/>
            <person name="Simon A."/>
            <person name="Yun M.H."/>
        </authorList>
    </citation>
    <scope>NUCLEOTIDE SEQUENCE</scope>
    <source>
        <strain evidence="2">20211129_DDA</strain>
        <tissue evidence="2">Liver</tissue>
    </source>
</reference>
<evidence type="ECO:0000313" key="2">
    <source>
        <dbReference type="EMBL" id="KAJ1181938.1"/>
    </source>
</evidence>
<feature type="region of interest" description="Disordered" evidence="1">
    <location>
        <begin position="56"/>
        <end position="90"/>
    </location>
</feature>
<sequence>MKKCYVTEQLLSCRSWRYPEVNQAFLRAQGDDRAVITQKHWRHPCYRGIKVGGRVLERHRHRSRNTDKMRGTKEGRGKVSEEVGRKRRTRGRGALVREAIGEIRDGDIEECSGGDQRTCRMPRRC</sequence>
<gene>
    <name evidence="2" type="ORF">NDU88_007137</name>
</gene>
<proteinExistence type="predicted"/>
<name>A0AAV7TZ71_PLEWA</name>
<keyword evidence="3" id="KW-1185">Reference proteome</keyword>
<evidence type="ECO:0000256" key="1">
    <source>
        <dbReference type="SAM" id="MobiDB-lite"/>
    </source>
</evidence>
<comment type="caution">
    <text evidence="2">The sequence shown here is derived from an EMBL/GenBank/DDBJ whole genome shotgun (WGS) entry which is preliminary data.</text>
</comment>
<evidence type="ECO:0000313" key="3">
    <source>
        <dbReference type="Proteomes" id="UP001066276"/>
    </source>
</evidence>
<dbReference type="AlphaFoldDB" id="A0AAV7TZ71"/>
<dbReference type="Proteomes" id="UP001066276">
    <property type="component" value="Chromosome 3_2"/>
</dbReference>
<accession>A0AAV7TZ71</accession>